<gene>
    <name evidence="2" type="ORF">V2S66_31765</name>
</gene>
<evidence type="ECO:0000313" key="3">
    <source>
        <dbReference type="Proteomes" id="UP001344658"/>
    </source>
</evidence>
<dbReference type="InterPro" id="IPR025334">
    <property type="entry name" value="DUF4240"/>
</dbReference>
<comment type="caution">
    <text evidence="2">The sequence shown here is derived from an EMBL/GenBank/DDBJ whole genome shotgun (WGS) entry which is preliminary data.</text>
</comment>
<reference evidence="2 3" key="1">
    <citation type="submission" date="2023-12" db="EMBL/GenBank/DDBJ databases">
        <title>Streptomyces sp. V4-01.</title>
        <authorList>
            <person name="Somphong A."/>
            <person name="Phongsopitanun W."/>
        </authorList>
    </citation>
    <scope>NUCLEOTIDE SEQUENCE [LARGE SCALE GENOMIC DNA]</scope>
    <source>
        <strain evidence="2 3">V4-01</strain>
    </source>
</reference>
<protein>
    <submittedName>
        <fullName evidence="2">DUF4240 domain-containing protein</fullName>
    </submittedName>
</protein>
<name>A0ABU7PL08_9ACTN</name>
<organism evidence="2 3">
    <name type="scientific">Actinacidiphila polyblastidii</name>
    <dbReference type="NCBI Taxonomy" id="3110430"/>
    <lineage>
        <taxon>Bacteria</taxon>
        <taxon>Bacillati</taxon>
        <taxon>Actinomycetota</taxon>
        <taxon>Actinomycetes</taxon>
        <taxon>Kitasatosporales</taxon>
        <taxon>Streptomycetaceae</taxon>
        <taxon>Actinacidiphila</taxon>
    </lineage>
</organism>
<keyword evidence="3" id="KW-1185">Reference proteome</keyword>
<dbReference type="RefSeq" id="WP_330800228.1">
    <property type="nucleotide sequence ID" value="NZ_JAZEWV010000047.1"/>
</dbReference>
<sequence length="202" mass="21644">METGPLWTLMADVRRLGLTGGRRDAWLREALLELGPGGLARFQAGLDDALAEAFTWNLWAAADRLFGGWCSDDAFAYFQRWMVGLGRPVFEAVVADPDALAHVPQVRALAGRPRHAWGGDAPQWPSLPDLAPAAHARLTGAPEDAFHAAVAALRTPAAPAAAPSGRRWSAVDESEAVRRLPRLAALFPLPEGGAQVPLTSRM</sequence>
<dbReference type="Pfam" id="PF14024">
    <property type="entry name" value="DUF4240"/>
    <property type="match status" value="1"/>
</dbReference>
<proteinExistence type="predicted"/>
<dbReference type="Proteomes" id="UP001344658">
    <property type="component" value="Unassembled WGS sequence"/>
</dbReference>
<feature type="domain" description="DUF4240" evidence="1">
    <location>
        <begin position="1"/>
        <end position="130"/>
    </location>
</feature>
<evidence type="ECO:0000313" key="2">
    <source>
        <dbReference type="EMBL" id="MEE4546530.1"/>
    </source>
</evidence>
<dbReference type="EMBL" id="JAZEWV010000047">
    <property type="protein sequence ID" value="MEE4546530.1"/>
    <property type="molecule type" value="Genomic_DNA"/>
</dbReference>
<accession>A0ABU7PL08</accession>
<evidence type="ECO:0000259" key="1">
    <source>
        <dbReference type="Pfam" id="PF14024"/>
    </source>
</evidence>